<feature type="region of interest" description="Disordered" evidence="1">
    <location>
        <begin position="95"/>
        <end position="141"/>
    </location>
</feature>
<dbReference type="AlphaFoldDB" id="A0A3L9DUD4"/>
<dbReference type="Proteomes" id="UP000279194">
    <property type="component" value="Unassembled WGS sequence"/>
</dbReference>
<dbReference type="RefSeq" id="WP_121835825.1">
    <property type="nucleotide sequence ID" value="NZ_CP163513.1"/>
</dbReference>
<evidence type="ECO:0000256" key="1">
    <source>
        <dbReference type="SAM" id="MobiDB-lite"/>
    </source>
</evidence>
<feature type="signal peptide" evidence="2">
    <location>
        <begin position="1"/>
        <end position="22"/>
    </location>
</feature>
<proteinExistence type="predicted"/>
<sequence length="141" mass="14789">MKKFAFLSLAALTLAAATPVLAQGPNFQGNYDAAQTTRNDAAAKAFLYEQLDAAKVLVVDAEAEVARAQKEYDAKVAEINVLKAQLADVQAKVGAAETAPKAEDKKAEEAPKAETKKEAKVVKAAKTATTSKALPKTSAVK</sequence>
<feature type="chain" id="PRO_5018033475" evidence="2">
    <location>
        <begin position="23"/>
        <end position="141"/>
    </location>
</feature>
<keyword evidence="2" id="KW-0732">Signal</keyword>
<evidence type="ECO:0000313" key="4">
    <source>
        <dbReference type="Proteomes" id="UP000279194"/>
    </source>
</evidence>
<name>A0A3L9DUD4_9STRE</name>
<accession>A0A3L9DUD4</accession>
<dbReference type="EMBL" id="RCVM01000012">
    <property type="protein sequence ID" value="RLY02782.1"/>
    <property type="molecule type" value="Genomic_DNA"/>
</dbReference>
<evidence type="ECO:0000256" key="2">
    <source>
        <dbReference type="SAM" id="SignalP"/>
    </source>
</evidence>
<keyword evidence="4" id="KW-1185">Reference proteome</keyword>
<reference evidence="3 4" key="1">
    <citation type="submission" date="2018-10" db="EMBL/GenBank/DDBJ databases">
        <title>Streptococcus hillyeri sp. nov., isolated from equine tracheal sample.</title>
        <authorList>
            <person name="Macfadyen A.C."/>
            <person name="Waller A."/>
            <person name="Paterson G.K."/>
        </authorList>
    </citation>
    <scope>NUCLEOTIDE SEQUENCE [LARGE SCALE GENOMIC DNA]</scope>
    <source>
        <strain evidence="3 4">28462</strain>
    </source>
</reference>
<feature type="compositionally biased region" description="Basic and acidic residues" evidence="1">
    <location>
        <begin position="100"/>
        <end position="121"/>
    </location>
</feature>
<organism evidence="3 4">
    <name type="scientific">Streptococcus hillyeri</name>
    <dbReference type="NCBI Taxonomy" id="2282420"/>
    <lineage>
        <taxon>Bacteria</taxon>
        <taxon>Bacillati</taxon>
        <taxon>Bacillota</taxon>
        <taxon>Bacilli</taxon>
        <taxon>Lactobacillales</taxon>
        <taxon>Streptococcaceae</taxon>
        <taxon>Streptococcus</taxon>
    </lineage>
</organism>
<comment type="caution">
    <text evidence="3">The sequence shown here is derived from an EMBL/GenBank/DDBJ whole genome shotgun (WGS) entry which is preliminary data.</text>
</comment>
<gene>
    <name evidence="3" type="ORF">EAF07_06720</name>
</gene>
<evidence type="ECO:0000313" key="3">
    <source>
        <dbReference type="EMBL" id="RLY02782.1"/>
    </source>
</evidence>
<protein>
    <submittedName>
        <fullName evidence="3">Uncharacterized protein</fullName>
    </submittedName>
</protein>
<feature type="compositionally biased region" description="Low complexity" evidence="1">
    <location>
        <begin position="122"/>
        <end position="141"/>
    </location>
</feature>